<comment type="similarity">
    <text evidence="3 15">Belongs to the anaerobic coproporphyrinogen-III oxidase family.</text>
</comment>
<evidence type="ECO:0000256" key="3">
    <source>
        <dbReference type="ARBA" id="ARBA00005493"/>
    </source>
</evidence>
<dbReference type="InterPro" id="IPR058240">
    <property type="entry name" value="rSAM_sf"/>
</dbReference>
<keyword evidence="5 15" id="KW-0004">4Fe-4S</keyword>
<feature type="binding site" evidence="16">
    <location>
        <position position="113"/>
    </location>
    <ligand>
        <name>S-adenosyl-L-methionine</name>
        <dbReference type="ChEBI" id="CHEBI:59789"/>
        <label>1</label>
    </ligand>
</feature>
<feature type="binding site" evidence="16">
    <location>
        <position position="212"/>
    </location>
    <ligand>
        <name>S-adenosyl-L-methionine</name>
        <dbReference type="ChEBI" id="CHEBI:59789"/>
        <label>2</label>
    </ligand>
</feature>
<feature type="binding site" evidence="16">
    <location>
        <position position="56"/>
    </location>
    <ligand>
        <name>S-adenosyl-L-methionine</name>
        <dbReference type="ChEBI" id="CHEBI:59789"/>
        <label>1</label>
    </ligand>
</feature>
<proteinExistence type="inferred from homology"/>
<dbReference type="InterPro" id="IPR007197">
    <property type="entry name" value="rSAM"/>
</dbReference>
<dbReference type="InterPro" id="IPR023404">
    <property type="entry name" value="rSAM_horseshoe"/>
</dbReference>
<dbReference type="SFLD" id="SFLDG01065">
    <property type="entry name" value="anaerobic_coproporphyrinogen-I"/>
    <property type="match status" value="1"/>
</dbReference>
<evidence type="ECO:0000256" key="8">
    <source>
        <dbReference type="ARBA" id="ARBA00022723"/>
    </source>
</evidence>
<comment type="cofactor">
    <cofactor evidence="15 17">
        <name>[4Fe-4S] cluster</name>
        <dbReference type="ChEBI" id="CHEBI:49883"/>
    </cofactor>
    <text evidence="15 17">Binds 1 [4Fe-4S] cluster. The cluster is coordinated with 3 cysteines and an exchangeable S-adenosyl-L-methionine.</text>
</comment>
<feature type="binding site" evidence="16">
    <location>
        <position position="175"/>
    </location>
    <ligand>
        <name>S-adenosyl-L-methionine</name>
        <dbReference type="ChEBI" id="CHEBI:59789"/>
        <label>2</label>
    </ligand>
</feature>
<evidence type="ECO:0000256" key="4">
    <source>
        <dbReference type="ARBA" id="ARBA00011245"/>
    </source>
</evidence>
<dbReference type="AlphaFoldDB" id="A0A9X7YNK5"/>
<dbReference type="SMART" id="SM00729">
    <property type="entry name" value="Elp3"/>
    <property type="match status" value="1"/>
</dbReference>
<feature type="binding site" evidence="16">
    <location>
        <position position="148"/>
    </location>
    <ligand>
        <name>S-adenosyl-L-methionine</name>
        <dbReference type="ChEBI" id="CHEBI:59789"/>
        <label>1</label>
    </ligand>
</feature>
<feature type="binding site" evidence="16">
    <location>
        <begin position="68"/>
        <end position="70"/>
    </location>
    <ligand>
        <name>S-adenosyl-L-methionine</name>
        <dbReference type="ChEBI" id="CHEBI:59789"/>
        <label>2</label>
    </ligand>
</feature>
<dbReference type="PANTHER" id="PTHR13932">
    <property type="entry name" value="COPROPORPHYRINIGEN III OXIDASE"/>
    <property type="match status" value="1"/>
</dbReference>
<feature type="binding site" evidence="17">
    <location>
        <position position="66"/>
    </location>
    <ligand>
        <name>[4Fe-4S] cluster</name>
        <dbReference type="ChEBI" id="CHEBI:49883"/>
        <note>4Fe-4S-S-AdoMet</note>
    </ligand>
</feature>
<dbReference type="PIRSF" id="PIRSF000167">
    <property type="entry name" value="HemN"/>
    <property type="match status" value="1"/>
</dbReference>
<keyword evidence="6 15" id="KW-0963">Cytoplasm</keyword>
<sequence length="459" mass="52134">MSEFLFWDPLLIQRYNKAGPRYTSYPTAVEFKPAVSDADERSAFAQRDPAKPLSLYLHIPFCRHVCYYCGCNKIVTKDTSRSAPYLEILKQEILMKRALLQGDAPVEQLHLGGGTPTFLTDEQLTELMEFLRSQFRFSTAADADFSIEIDPRELRPNTLKLLRQLGFNRISFGVQDLEHKVQEAVNRIQPESMIRAVMLEARELGFRSINMDLIYGLPFQSLETFDRTLDAIVDMSPDRLSVFNYAHLPERFKPQRRINAEDLPDAGEKLAILGHCINKLSEANYHYVGMDHFAKPDDELARAQASGKLHRNFQGYTTHGNCDLIGFGISSISQIGDWYLQNQTTMDGYEEALGLDQLPVMKQLHTSADDRLRRAVISGLLCHLGVDFAVLDQQFGIDSRAALAASLTELEPMVKDELVEISASGIRITERGRLLSRNVCMAFDTYLQQHEQNRFSRAI</sequence>
<evidence type="ECO:0000256" key="15">
    <source>
        <dbReference type="PIRNR" id="PIRNR000167"/>
    </source>
</evidence>
<evidence type="ECO:0000259" key="18">
    <source>
        <dbReference type="PROSITE" id="PS51918"/>
    </source>
</evidence>
<dbReference type="InterPro" id="IPR034505">
    <property type="entry name" value="Coproporphyrinogen-III_oxidase"/>
</dbReference>
<dbReference type="EMBL" id="CP046056">
    <property type="protein sequence ID" value="QQD23864.1"/>
    <property type="molecule type" value="Genomic_DNA"/>
</dbReference>
<evidence type="ECO:0000256" key="7">
    <source>
        <dbReference type="ARBA" id="ARBA00022691"/>
    </source>
</evidence>
<evidence type="ECO:0000256" key="9">
    <source>
        <dbReference type="ARBA" id="ARBA00023002"/>
    </source>
</evidence>
<feature type="binding site" evidence="16">
    <location>
        <position position="332"/>
    </location>
    <ligand>
        <name>S-adenosyl-L-methionine</name>
        <dbReference type="ChEBI" id="CHEBI:59789"/>
        <label>1</label>
    </ligand>
</feature>
<organism evidence="19 20">
    <name type="scientific">Venatoribacter cucullus</name>
    <dbReference type="NCBI Taxonomy" id="2661630"/>
    <lineage>
        <taxon>Bacteria</taxon>
        <taxon>Pseudomonadati</taxon>
        <taxon>Pseudomonadota</taxon>
        <taxon>Gammaproteobacteria</taxon>
        <taxon>Oceanospirillales</taxon>
        <taxon>Oceanospirillaceae</taxon>
        <taxon>Venatoribacter</taxon>
    </lineage>
</organism>
<protein>
    <recommendedName>
        <fullName evidence="15">Coproporphyrinogen-III oxidase</fullName>
        <ecNumber evidence="15">1.3.98.3</ecNumber>
    </recommendedName>
</protein>
<gene>
    <name evidence="19" type="primary">hemN</name>
    <name evidence="19" type="ORF">GJQ55_04935</name>
</gene>
<dbReference type="GO" id="GO:0006782">
    <property type="term" value="P:protoporphyrinogen IX biosynthetic process"/>
    <property type="evidence" value="ECO:0007669"/>
    <property type="project" value="TreeGrafter"/>
</dbReference>
<dbReference type="Proteomes" id="UP000596074">
    <property type="component" value="Chromosome"/>
</dbReference>
<name>A0A9X7YNK5_9GAMM</name>
<keyword evidence="7 15" id="KW-0949">S-adenosyl-L-methionine</keyword>
<dbReference type="InterPro" id="IPR006638">
    <property type="entry name" value="Elp3/MiaA/NifB-like_rSAM"/>
</dbReference>
<dbReference type="PANTHER" id="PTHR13932:SF6">
    <property type="entry name" value="OXYGEN-INDEPENDENT COPROPORPHYRINOGEN III OXIDASE"/>
    <property type="match status" value="1"/>
</dbReference>
<dbReference type="InterPro" id="IPR010723">
    <property type="entry name" value="HemN_C"/>
</dbReference>
<keyword evidence="12 15" id="KW-0627">Porphyrin biosynthesis</keyword>
<keyword evidence="20" id="KW-1185">Reference proteome</keyword>
<evidence type="ECO:0000256" key="5">
    <source>
        <dbReference type="ARBA" id="ARBA00022485"/>
    </source>
</evidence>
<keyword evidence="8 15" id="KW-0479">Metal-binding</keyword>
<keyword evidence="10 15" id="KW-0408">Iron</keyword>
<feature type="domain" description="Radical SAM core" evidence="18">
    <location>
        <begin position="47"/>
        <end position="283"/>
    </location>
</feature>
<comment type="pathway">
    <text evidence="2 15">Porphyrin-containing compound metabolism; protoporphyrin-IX biosynthesis; protoporphyrinogen-IX from coproporphyrinogen-III (AdoMet route): step 1/1.</text>
</comment>
<dbReference type="FunFam" id="1.10.10.920:FF:000001">
    <property type="entry name" value="Coproporphyrinogen-III oxidase"/>
    <property type="match status" value="1"/>
</dbReference>
<comment type="subcellular location">
    <subcellularLocation>
        <location evidence="1 15">Cytoplasm</location>
    </subcellularLocation>
</comment>
<dbReference type="FunFam" id="3.80.30.20:FF:000012">
    <property type="entry name" value="Coproporphyrinogen-III oxidase"/>
    <property type="match status" value="1"/>
</dbReference>
<dbReference type="GO" id="GO:0046872">
    <property type="term" value="F:metal ion binding"/>
    <property type="evidence" value="ECO:0007669"/>
    <property type="project" value="UniProtKB-KW"/>
</dbReference>
<dbReference type="CDD" id="cd01335">
    <property type="entry name" value="Radical_SAM"/>
    <property type="match status" value="1"/>
</dbReference>
<evidence type="ECO:0000256" key="1">
    <source>
        <dbReference type="ARBA" id="ARBA00004496"/>
    </source>
</evidence>
<accession>A0A9X7YNK5</accession>
<dbReference type="SFLD" id="SFLDF00277">
    <property type="entry name" value="oxygen-independent_coproporphy"/>
    <property type="match status" value="1"/>
</dbReference>
<evidence type="ECO:0000313" key="19">
    <source>
        <dbReference type="EMBL" id="QQD23864.1"/>
    </source>
</evidence>
<dbReference type="PROSITE" id="PS51918">
    <property type="entry name" value="RADICAL_SAM"/>
    <property type="match status" value="1"/>
</dbReference>
<dbReference type="NCBIfam" id="TIGR00538">
    <property type="entry name" value="hemN"/>
    <property type="match status" value="1"/>
</dbReference>
<dbReference type="GO" id="GO:0004109">
    <property type="term" value="F:coproporphyrinogen oxidase activity"/>
    <property type="evidence" value="ECO:0007669"/>
    <property type="project" value="InterPro"/>
</dbReference>
<feature type="binding site" evidence="16">
    <location>
        <position position="187"/>
    </location>
    <ligand>
        <name>S-adenosyl-L-methionine</name>
        <dbReference type="ChEBI" id="CHEBI:59789"/>
        <label>2</label>
    </ligand>
</feature>
<evidence type="ECO:0000256" key="17">
    <source>
        <dbReference type="PIRSR" id="PIRSR000167-2"/>
    </source>
</evidence>
<evidence type="ECO:0000256" key="16">
    <source>
        <dbReference type="PIRSR" id="PIRSR000167-1"/>
    </source>
</evidence>
<dbReference type="GO" id="GO:0051539">
    <property type="term" value="F:4 iron, 4 sulfur cluster binding"/>
    <property type="evidence" value="ECO:0007669"/>
    <property type="project" value="UniProtKB-KW"/>
</dbReference>
<comment type="catalytic activity">
    <reaction evidence="14 15">
        <text>coproporphyrinogen III + 2 S-adenosyl-L-methionine = protoporphyrinogen IX + 2 5'-deoxyadenosine + 2 L-methionine + 2 CO2</text>
        <dbReference type="Rhea" id="RHEA:15425"/>
        <dbReference type="ChEBI" id="CHEBI:16526"/>
        <dbReference type="ChEBI" id="CHEBI:17319"/>
        <dbReference type="ChEBI" id="CHEBI:57307"/>
        <dbReference type="ChEBI" id="CHEBI:57309"/>
        <dbReference type="ChEBI" id="CHEBI:57844"/>
        <dbReference type="ChEBI" id="CHEBI:59789"/>
        <dbReference type="EC" id="1.3.98.3"/>
    </reaction>
</comment>
<evidence type="ECO:0000256" key="14">
    <source>
        <dbReference type="ARBA" id="ARBA00048321"/>
    </source>
</evidence>
<dbReference type="KEGG" id="vcw:GJQ55_04935"/>
<dbReference type="InterPro" id="IPR004558">
    <property type="entry name" value="Coprogen_oxidase_HemN"/>
</dbReference>
<dbReference type="SUPFAM" id="SSF102114">
    <property type="entry name" value="Radical SAM enzymes"/>
    <property type="match status" value="1"/>
</dbReference>
<feature type="binding site" evidence="17">
    <location>
        <position position="62"/>
    </location>
    <ligand>
        <name>[4Fe-4S] cluster</name>
        <dbReference type="ChEBI" id="CHEBI:49883"/>
        <note>4Fe-4S-S-AdoMet</note>
    </ligand>
</feature>
<reference evidence="19 20" key="1">
    <citation type="submission" date="2019-11" db="EMBL/GenBank/DDBJ databases">
        <title>Venatorbacter sp. nov. a predator of Campylobacter and other Gram-negative bacteria.</title>
        <authorList>
            <person name="Saeedi A."/>
            <person name="Cummings N.J."/>
            <person name="Connerton I.F."/>
            <person name="Connerton P.L."/>
        </authorList>
    </citation>
    <scope>NUCLEOTIDE SEQUENCE [LARGE SCALE GENOMIC DNA]</scope>
    <source>
        <strain evidence="19">XL5</strain>
    </source>
</reference>
<evidence type="ECO:0000256" key="6">
    <source>
        <dbReference type="ARBA" id="ARBA00022490"/>
    </source>
</evidence>
<dbReference type="Pfam" id="PF06969">
    <property type="entry name" value="HemN_C"/>
    <property type="match status" value="1"/>
</dbReference>
<evidence type="ECO:0000313" key="20">
    <source>
        <dbReference type="Proteomes" id="UP000596074"/>
    </source>
</evidence>
<dbReference type="SFLD" id="SFLDS00029">
    <property type="entry name" value="Radical_SAM"/>
    <property type="match status" value="1"/>
</dbReference>
<comment type="subunit">
    <text evidence="4">Monomer.</text>
</comment>
<evidence type="ECO:0000256" key="2">
    <source>
        <dbReference type="ARBA" id="ARBA00004785"/>
    </source>
</evidence>
<dbReference type="Pfam" id="PF04055">
    <property type="entry name" value="Radical_SAM"/>
    <property type="match status" value="1"/>
</dbReference>
<feature type="binding site" evidence="16">
    <location>
        <begin position="114"/>
        <end position="115"/>
    </location>
    <ligand>
        <name>S-adenosyl-L-methionine</name>
        <dbReference type="ChEBI" id="CHEBI:59789"/>
        <label>2</label>
    </ligand>
</feature>
<keyword evidence="11 15" id="KW-0411">Iron-sulfur</keyword>
<evidence type="ECO:0000256" key="10">
    <source>
        <dbReference type="ARBA" id="ARBA00023004"/>
    </source>
</evidence>
<dbReference type="SFLD" id="SFLDG01082">
    <property type="entry name" value="B12-binding_domain_containing"/>
    <property type="match status" value="1"/>
</dbReference>
<evidence type="ECO:0000256" key="13">
    <source>
        <dbReference type="ARBA" id="ARBA00024295"/>
    </source>
</evidence>
<dbReference type="EC" id="1.3.98.3" evidence="15"/>
<evidence type="ECO:0000256" key="12">
    <source>
        <dbReference type="ARBA" id="ARBA00023244"/>
    </source>
</evidence>
<keyword evidence="9 15" id="KW-0560">Oxidoreductase</keyword>
<dbReference type="GO" id="GO:0051989">
    <property type="term" value="F:coproporphyrinogen dehydrogenase activity"/>
    <property type="evidence" value="ECO:0007669"/>
    <property type="project" value="UniProtKB-EC"/>
</dbReference>
<dbReference type="GO" id="GO:0005737">
    <property type="term" value="C:cytoplasm"/>
    <property type="evidence" value="ECO:0007669"/>
    <property type="project" value="UniProtKB-SubCell"/>
</dbReference>
<dbReference type="RefSeq" id="WP_228346407.1">
    <property type="nucleotide sequence ID" value="NZ_CP046056.1"/>
</dbReference>
<evidence type="ECO:0000256" key="11">
    <source>
        <dbReference type="ARBA" id="ARBA00023014"/>
    </source>
</evidence>
<comment type="function">
    <text evidence="13">Involved in the heme biosynthesis. Catalyzes the anaerobic oxidative decarboxylation of propionate groups of rings A and B of coproporphyrinogen III to yield the vinyl groups in protoporphyrinogen IX.</text>
</comment>
<dbReference type="Gene3D" id="1.10.10.920">
    <property type="match status" value="1"/>
</dbReference>
<dbReference type="Gene3D" id="3.80.30.20">
    <property type="entry name" value="tm_1862 like domain"/>
    <property type="match status" value="1"/>
</dbReference>
<feature type="binding site" evidence="17">
    <location>
        <position position="69"/>
    </location>
    <ligand>
        <name>[4Fe-4S] cluster</name>
        <dbReference type="ChEBI" id="CHEBI:49883"/>
        <note>4Fe-4S-S-AdoMet</note>
    </ligand>
</feature>
<feature type="binding site" evidence="16">
    <location>
        <position position="246"/>
    </location>
    <ligand>
        <name>S-adenosyl-L-methionine</name>
        <dbReference type="ChEBI" id="CHEBI:59789"/>
        <label>2</label>
    </ligand>
</feature>